<dbReference type="SFLD" id="SFLDS00019">
    <property type="entry name" value="Glutathione_Transferase_(cytos"/>
    <property type="match status" value="1"/>
</dbReference>
<sequence>MKLYYSPGACSLASHIALEEWGGDYDTVKVDLSKHQTEDGTDFYSISPRGYVPAISSDEFDLLTENPAVLTYVAEKTDALPTGKDRFKLLEWIGFIGTEIHGGYHPLFGQDTDDRQAKAKDKLAETYRLTEKLMDGKHWLVGDGPTVADNYLFVTLLWADKFDVDLPQSLVDYRERNKQRDAVNKAMSAEGLL</sequence>
<dbReference type="CDD" id="cd03057">
    <property type="entry name" value="GST_N_Beta"/>
    <property type="match status" value="1"/>
</dbReference>
<dbReference type="InterPro" id="IPR004046">
    <property type="entry name" value="GST_C"/>
</dbReference>
<dbReference type="GO" id="GO:0016740">
    <property type="term" value="F:transferase activity"/>
    <property type="evidence" value="ECO:0007669"/>
    <property type="project" value="UniProtKB-KW"/>
</dbReference>
<dbReference type="InterPro" id="IPR004045">
    <property type="entry name" value="Glutathione_S-Trfase_N"/>
</dbReference>
<feature type="domain" description="GST N-terminal" evidence="2">
    <location>
        <begin position="1"/>
        <end position="81"/>
    </location>
</feature>
<dbReference type="RefSeq" id="WP_221598143.1">
    <property type="nucleotide sequence ID" value="NZ_JAIGNQ010000003.1"/>
</dbReference>
<dbReference type="PROSITE" id="PS50404">
    <property type="entry name" value="GST_NTER"/>
    <property type="match status" value="1"/>
</dbReference>
<evidence type="ECO:0000313" key="4">
    <source>
        <dbReference type="EMBL" id="MBX7488819.1"/>
    </source>
</evidence>
<dbReference type="InterPro" id="IPR040079">
    <property type="entry name" value="Glutathione_S-Trfase"/>
</dbReference>
<dbReference type="PANTHER" id="PTHR44051:SF8">
    <property type="entry name" value="GLUTATHIONE S-TRANSFERASE GSTA"/>
    <property type="match status" value="1"/>
</dbReference>
<accession>A0ABS7JFP0</accession>
<proteinExistence type="inferred from homology"/>
<dbReference type="Gene3D" id="3.40.30.10">
    <property type="entry name" value="Glutaredoxin"/>
    <property type="match status" value="1"/>
</dbReference>
<dbReference type="InterPro" id="IPR010987">
    <property type="entry name" value="Glutathione-S-Trfase_C-like"/>
</dbReference>
<gene>
    <name evidence="4" type="ORF">K3177_09860</name>
</gene>
<reference evidence="4 5" key="1">
    <citation type="submission" date="2021-08" db="EMBL/GenBank/DDBJ databases">
        <title>Comparative Genomics Analysis of the Genus Qipengyuania Reveals Extensive Genetic Diversity and Metabolic Versatility, Including the Description of Fifteen Novel Species.</title>
        <authorList>
            <person name="Liu Y."/>
        </authorList>
    </citation>
    <scope>NUCLEOTIDE SEQUENCE [LARGE SCALE GENOMIC DNA]</scope>
    <source>
        <strain evidence="4 5">GH25</strain>
    </source>
</reference>
<evidence type="ECO:0000259" key="2">
    <source>
        <dbReference type="PROSITE" id="PS50404"/>
    </source>
</evidence>
<comment type="caution">
    <text evidence="4">The sequence shown here is derived from an EMBL/GenBank/DDBJ whole genome shotgun (WGS) entry which is preliminary data.</text>
</comment>
<evidence type="ECO:0000313" key="5">
    <source>
        <dbReference type="Proteomes" id="UP000776651"/>
    </source>
</evidence>
<organism evidence="4 5">
    <name type="scientific">Qipengyuania pacifica</name>
    <dbReference type="NCBI Taxonomy" id="2860199"/>
    <lineage>
        <taxon>Bacteria</taxon>
        <taxon>Pseudomonadati</taxon>
        <taxon>Pseudomonadota</taxon>
        <taxon>Alphaproteobacteria</taxon>
        <taxon>Sphingomonadales</taxon>
        <taxon>Erythrobacteraceae</taxon>
        <taxon>Qipengyuania</taxon>
    </lineage>
</organism>
<keyword evidence="5" id="KW-1185">Reference proteome</keyword>
<keyword evidence="4" id="KW-0808">Transferase</keyword>
<name>A0ABS7JFP0_9SPHN</name>
<evidence type="ECO:0000256" key="1">
    <source>
        <dbReference type="RuleBase" id="RU003494"/>
    </source>
</evidence>
<dbReference type="Pfam" id="PF02798">
    <property type="entry name" value="GST_N"/>
    <property type="match status" value="1"/>
</dbReference>
<dbReference type="Gene3D" id="1.20.1050.10">
    <property type="match status" value="1"/>
</dbReference>
<dbReference type="PANTHER" id="PTHR44051">
    <property type="entry name" value="GLUTATHIONE S-TRANSFERASE-RELATED"/>
    <property type="match status" value="1"/>
</dbReference>
<dbReference type="InterPro" id="IPR036249">
    <property type="entry name" value="Thioredoxin-like_sf"/>
</dbReference>
<dbReference type="Pfam" id="PF00043">
    <property type="entry name" value="GST_C"/>
    <property type="match status" value="1"/>
</dbReference>
<dbReference type="SUPFAM" id="SSF52833">
    <property type="entry name" value="Thioredoxin-like"/>
    <property type="match status" value="1"/>
</dbReference>
<dbReference type="CDD" id="cd03188">
    <property type="entry name" value="GST_C_Beta"/>
    <property type="match status" value="1"/>
</dbReference>
<dbReference type="Proteomes" id="UP000776651">
    <property type="component" value="Unassembled WGS sequence"/>
</dbReference>
<dbReference type="SUPFAM" id="SSF47616">
    <property type="entry name" value="GST C-terminal domain-like"/>
    <property type="match status" value="1"/>
</dbReference>
<dbReference type="InterPro" id="IPR036282">
    <property type="entry name" value="Glutathione-S-Trfase_C_sf"/>
</dbReference>
<evidence type="ECO:0000259" key="3">
    <source>
        <dbReference type="PROSITE" id="PS50405"/>
    </source>
</evidence>
<dbReference type="EMBL" id="JAIGNQ010000003">
    <property type="protein sequence ID" value="MBX7488819.1"/>
    <property type="molecule type" value="Genomic_DNA"/>
</dbReference>
<feature type="domain" description="GST C-terminal" evidence="3">
    <location>
        <begin position="82"/>
        <end position="193"/>
    </location>
</feature>
<protein>
    <submittedName>
        <fullName evidence="4">Glutathione transferase GstA</fullName>
    </submittedName>
</protein>
<comment type="similarity">
    <text evidence="1">Belongs to the GST superfamily.</text>
</comment>
<dbReference type="PROSITE" id="PS50405">
    <property type="entry name" value="GST_CTER"/>
    <property type="match status" value="1"/>
</dbReference>